<dbReference type="PANTHER" id="PTHR11157">
    <property type="entry name" value="FATTY ACID ACYL TRANSFERASE-RELATED"/>
    <property type="match status" value="1"/>
</dbReference>
<dbReference type="AlphaFoldDB" id="A0A7M7THF9"/>
<dbReference type="PROSITE" id="PS01188">
    <property type="entry name" value="ELO"/>
    <property type="match status" value="1"/>
</dbReference>
<protein>
    <recommendedName>
        <fullName evidence="10">Elongation of very long chain fatty acids protein</fullName>
        <ecNumber evidence="10">2.3.1.199</ecNumber>
    </recommendedName>
    <alternativeName>
        <fullName evidence="10">Very-long-chain 3-oxoacyl-CoA synthase</fullName>
    </alternativeName>
</protein>
<dbReference type="InParanoid" id="A0A7M7THF9"/>
<comment type="similarity">
    <text evidence="10">Belongs to the ELO family.</text>
</comment>
<proteinExistence type="inferred from homology"/>
<dbReference type="GO" id="GO:0019367">
    <property type="term" value="P:fatty acid elongation, saturated fatty acid"/>
    <property type="evidence" value="ECO:0000318"/>
    <property type="project" value="GO_Central"/>
</dbReference>
<feature type="transmembrane region" description="Helical" evidence="10">
    <location>
        <begin position="247"/>
        <end position="266"/>
    </location>
</feature>
<feature type="transmembrane region" description="Helical" evidence="10">
    <location>
        <begin position="159"/>
        <end position="177"/>
    </location>
</feature>
<dbReference type="GO" id="GO:0005789">
    <property type="term" value="C:endoplasmic reticulum membrane"/>
    <property type="evidence" value="ECO:0000318"/>
    <property type="project" value="GO_Central"/>
</dbReference>
<evidence type="ECO:0000256" key="9">
    <source>
        <dbReference type="ARBA" id="ARBA00023160"/>
    </source>
</evidence>
<comment type="catalytic activity">
    <reaction evidence="10">
        <text>a very-long-chain acyl-CoA + malonyl-CoA + H(+) = a very-long-chain 3-oxoacyl-CoA + CO2 + CoA</text>
        <dbReference type="Rhea" id="RHEA:32727"/>
        <dbReference type="ChEBI" id="CHEBI:15378"/>
        <dbReference type="ChEBI" id="CHEBI:16526"/>
        <dbReference type="ChEBI" id="CHEBI:57287"/>
        <dbReference type="ChEBI" id="CHEBI:57384"/>
        <dbReference type="ChEBI" id="CHEBI:90725"/>
        <dbReference type="ChEBI" id="CHEBI:90736"/>
        <dbReference type="EC" id="2.3.1.199"/>
    </reaction>
</comment>
<evidence type="ECO:0000256" key="6">
    <source>
        <dbReference type="ARBA" id="ARBA00022989"/>
    </source>
</evidence>
<dbReference type="GO" id="GO:0034625">
    <property type="term" value="P:fatty acid elongation, monounsaturated fatty acid"/>
    <property type="evidence" value="ECO:0000318"/>
    <property type="project" value="GO_Central"/>
</dbReference>
<keyword evidence="7 10" id="KW-0443">Lipid metabolism</keyword>
<dbReference type="Proteomes" id="UP000007110">
    <property type="component" value="Unassembled WGS sequence"/>
</dbReference>
<evidence type="ECO:0000256" key="4">
    <source>
        <dbReference type="ARBA" id="ARBA00022692"/>
    </source>
</evidence>
<evidence type="ECO:0000256" key="10">
    <source>
        <dbReference type="RuleBase" id="RU361115"/>
    </source>
</evidence>
<keyword evidence="2 10" id="KW-0444">Lipid biosynthesis</keyword>
<evidence type="ECO:0000256" key="8">
    <source>
        <dbReference type="ARBA" id="ARBA00023136"/>
    </source>
</evidence>
<keyword evidence="8 10" id="KW-0472">Membrane</keyword>
<dbReference type="InterPro" id="IPR030457">
    <property type="entry name" value="ELO_CS"/>
</dbReference>
<feature type="transmembrane region" description="Helical" evidence="10">
    <location>
        <begin position="183"/>
        <end position="205"/>
    </location>
</feature>
<organism evidence="11 12">
    <name type="scientific">Strongylocentrotus purpuratus</name>
    <name type="common">Purple sea urchin</name>
    <dbReference type="NCBI Taxonomy" id="7668"/>
    <lineage>
        <taxon>Eukaryota</taxon>
        <taxon>Metazoa</taxon>
        <taxon>Echinodermata</taxon>
        <taxon>Eleutherozoa</taxon>
        <taxon>Echinozoa</taxon>
        <taxon>Echinoidea</taxon>
        <taxon>Euechinoidea</taxon>
        <taxon>Echinacea</taxon>
        <taxon>Camarodonta</taxon>
        <taxon>Echinidea</taxon>
        <taxon>Strongylocentrotidae</taxon>
        <taxon>Strongylocentrotus</taxon>
    </lineage>
</organism>
<dbReference type="RefSeq" id="XP_797869.3">
    <property type="nucleotide sequence ID" value="XM_792776.5"/>
</dbReference>
<dbReference type="GO" id="GO:0034626">
    <property type="term" value="P:fatty acid elongation, polyunsaturated fatty acid"/>
    <property type="evidence" value="ECO:0000318"/>
    <property type="project" value="GO_Central"/>
</dbReference>
<keyword evidence="4 10" id="KW-0812">Transmembrane</keyword>
<reference evidence="12" key="1">
    <citation type="submission" date="2015-02" db="EMBL/GenBank/DDBJ databases">
        <title>Genome sequencing for Strongylocentrotus purpuratus.</title>
        <authorList>
            <person name="Murali S."/>
            <person name="Liu Y."/>
            <person name="Vee V."/>
            <person name="English A."/>
            <person name="Wang M."/>
            <person name="Skinner E."/>
            <person name="Han Y."/>
            <person name="Muzny D.M."/>
            <person name="Worley K.C."/>
            <person name="Gibbs R.A."/>
        </authorList>
    </citation>
    <scope>NUCLEOTIDE SEQUENCE</scope>
</reference>
<dbReference type="GeneID" id="593296"/>
<evidence type="ECO:0000256" key="5">
    <source>
        <dbReference type="ARBA" id="ARBA00022832"/>
    </source>
</evidence>
<name>A0A7M7THF9_STRPU</name>
<keyword evidence="6 10" id="KW-1133">Transmembrane helix</keyword>
<dbReference type="EC" id="2.3.1.199" evidence="10"/>
<keyword evidence="3 10" id="KW-0808">Transferase</keyword>
<dbReference type="FunCoup" id="A0A7M7THF9">
    <property type="interactions" value="110"/>
</dbReference>
<dbReference type="GO" id="GO:0042761">
    <property type="term" value="P:very long-chain fatty acid biosynthetic process"/>
    <property type="evidence" value="ECO:0000318"/>
    <property type="project" value="GO_Central"/>
</dbReference>
<dbReference type="OMA" id="KVQLFYH"/>
<dbReference type="GO" id="GO:0009922">
    <property type="term" value="F:fatty acid elongase activity"/>
    <property type="evidence" value="ECO:0000318"/>
    <property type="project" value="GO_Central"/>
</dbReference>
<dbReference type="EnsemblMetazoa" id="XM_792776">
    <property type="protein sequence ID" value="XP_797869"/>
    <property type="gene ID" value="LOC593296"/>
</dbReference>
<feature type="transmembrane region" description="Helical" evidence="10">
    <location>
        <begin position="45"/>
        <end position="63"/>
    </location>
</feature>
<dbReference type="OrthoDB" id="434092at2759"/>
<feature type="transmembrane region" description="Helical" evidence="10">
    <location>
        <begin position="129"/>
        <end position="147"/>
    </location>
</feature>
<feature type="transmembrane region" description="Helical" evidence="10">
    <location>
        <begin position="217"/>
        <end position="235"/>
    </location>
</feature>
<evidence type="ECO:0000256" key="7">
    <source>
        <dbReference type="ARBA" id="ARBA00023098"/>
    </source>
</evidence>
<reference evidence="11" key="2">
    <citation type="submission" date="2021-01" db="UniProtKB">
        <authorList>
            <consortium name="EnsemblMetazoa"/>
        </authorList>
    </citation>
    <scope>IDENTIFICATION</scope>
</reference>
<feature type="transmembrane region" description="Helical" evidence="10">
    <location>
        <begin position="75"/>
        <end position="93"/>
    </location>
</feature>
<evidence type="ECO:0000313" key="12">
    <source>
        <dbReference type="Proteomes" id="UP000007110"/>
    </source>
</evidence>
<evidence type="ECO:0000256" key="2">
    <source>
        <dbReference type="ARBA" id="ARBA00022516"/>
    </source>
</evidence>
<keyword evidence="5 10" id="KW-0276">Fatty acid metabolism</keyword>
<keyword evidence="12" id="KW-1185">Reference proteome</keyword>
<evidence type="ECO:0000256" key="3">
    <source>
        <dbReference type="ARBA" id="ARBA00022679"/>
    </source>
</evidence>
<dbReference type="InterPro" id="IPR002076">
    <property type="entry name" value="ELO_fam"/>
</dbReference>
<dbReference type="PANTHER" id="PTHR11157:SF126">
    <property type="entry name" value="ELONGATION OF VERY LONG CHAIN FATTY ACIDS PROTEIN"/>
    <property type="match status" value="1"/>
</dbReference>
<evidence type="ECO:0000256" key="1">
    <source>
        <dbReference type="ARBA" id="ARBA00004141"/>
    </source>
</evidence>
<evidence type="ECO:0000313" key="11">
    <source>
        <dbReference type="EnsemblMetazoa" id="XP_797869"/>
    </source>
</evidence>
<dbReference type="Pfam" id="PF01151">
    <property type="entry name" value="ELO"/>
    <property type="match status" value="1"/>
</dbReference>
<dbReference type="GO" id="GO:0030148">
    <property type="term" value="P:sphingolipid biosynthetic process"/>
    <property type="evidence" value="ECO:0000318"/>
    <property type="project" value="GO_Central"/>
</dbReference>
<sequence>MAKNYQSGFHEEGPITSFIDRISDVYNSTLSKGDARVEEWPLMQSPLPCAIILVAYFIFLHVGPKMMENQKPFELKPVLVLYNAALVLLSLYMCYEFRMSSLLAKYNYMCDPVDYSNNPLALRMASVCWWYFFSKIIELLDTVFFVLRKKNNQVTFLHVYHHSTMIVNWWLGVKYIAGGQSFFLAMFNCSVHVIMYTYYALSALGPHMQKYLTWKKYLTQIQLVQFFLVLFHTGFNIFVECSFPKGFNYAVFLYAISMVLLFGNFYSKSYRKKEKTEKAKL</sequence>
<comment type="subcellular location">
    <subcellularLocation>
        <location evidence="1">Membrane</location>
        <topology evidence="1">Multi-pass membrane protein</topology>
    </subcellularLocation>
</comment>
<accession>A0A7M7THF9</accession>
<dbReference type="KEGG" id="spu:593296"/>
<keyword evidence="9 10" id="KW-0275">Fatty acid biosynthesis</keyword>